<dbReference type="InterPro" id="IPR010809">
    <property type="entry name" value="FliD_C"/>
</dbReference>
<dbReference type="InterPro" id="IPR010810">
    <property type="entry name" value="Flagellin_hook_IN_motif"/>
</dbReference>
<name>A0ABX8R831_9CLOT</name>
<evidence type="ECO:0000256" key="1">
    <source>
        <dbReference type="ARBA" id="ARBA00009764"/>
    </source>
</evidence>
<comment type="subcellular location">
    <subcellularLocation>
        <location evidence="5">Secreted</location>
    </subcellularLocation>
    <subcellularLocation>
        <location evidence="5">Bacterial flagellum</location>
    </subcellularLocation>
</comment>
<reference evidence="8" key="1">
    <citation type="submission" date="2021-07" db="EMBL/GenBank/DDBJ databases">
        <title>Complete genome sequence of Crassaminicella sp. 143-21, isolated from a deep-sea hydrothermal vent.</title>
        <authorList>
            <person name="Li X."/>
        </authorList>
    </citation>
    <scope>NUCLEOTIDE SEQUENCE</scope>
    <source>
        <strain evidence="8">143-21</strain>
    </source>
</reference>
<keyword evidence="9" id="KW-1185">Reference proteome</keyword>
<dbReference type="InterPro" id="IPR040026">
    <property type="entry name" value="FliD"/>
</dbReference>
<organism evidence="8 9">
    <name type="scientific">Crassaminicella indica</name>
    <dbReference type="NCBI Taxonomy" id="2855394"/>
    <lineage>
        <taxon>Bacteria</taxon>
        <taxon>Bacillati</taxon>
        <taxon>Bacillota</taxon>
        <taxon>Clostridia</taxon>
        <taxon>Eubacteriales</taxon>
        <taxon>Clostridiaceae</taxon>
        <taxon>Crassaminicella</taxon>
    </lineage>
</organism>
<evidence type="ECO:0000256" key="5">
    <source>
        <dbReference type="RuleBase" id="RU362066"/>
    </source>
</evidence>
<comment type="function">
    <text evidence="5">Required for morphogenesis and for the elongation of the flagellar filament by facilitating polymerization of the flagellin monomers at the tip of growing filament. Forms a capping structure, which prevents flagellin subunits (transported through the central channel of the flagellum) from leaking out without polymerization at the distal end.</text>
</comment>
<dbReference type="Proteomes" id="UP000886818">
    <property type="component" value="Chromosome"/>
</dbReference>
<protein>
    <recommendedName>
        <fullName evidence="5">Flagellar hook-associated protein 2</fullName>
        <shortName evidence="5">HAP2</shortName>
    </recommendedName>
    <alternativeName>
        <fullName evidence="5">Flagellar cap protein</fullName>
    </alternativeName>
</protein>
<dbReference type="EMBL" id="CP078093">
    <property type="protein sequence ID" value="QXM05190.1"/>
    <property type="molecule type" value="Genomic_DNA"/>
</dbReference>
<dbReference type="Pfam" id="PF02465">
    <property type="entry name" value="FliD_N"/>
    <property type="match status" value="1"/>
</dbReference>
<evidence type="ECO:0000256" key="4">
    <source>
        <dbReference type="ARBA" id="ARBA00023143"/>
    </source>
</evidence>
<evidence type="ECO:0000313" key="9">
    <source>
        <dbReference type="Proteomes" id="UP000886818"/>
    </source>
</evidence>
<keyword evidence="5" id="KW-0964">Secreted</keyword>
<feature type="coiled-coil region" evidence="5">
    <location>
        <begin position="606"/>
        <end position="633"/>
    </location>
</feature>
<accession>A0ABX8R831</accession>
<keyword evidence="3 5" id="KW-0175">Coiled coil</keyword>
<keyword evidence="8" id="KW-0966">Cell projection</keyword>
<comment type="similarity">
    <text evidence="1 5">Belongs to the FliD family.</text>
</comment>
<dbReference type="Pfam" id="PF07195">
    <property type="entry name" value="FliD_C"/>
    <property type="match status" value="1"/>
</dbReference>
<comment type="subunit">
    <text evidence="2 5">Homopentamer.</text>
</comment>
<feature type="domain" description="Flagellar hook-associated protein 2 N-terminal" evidence="6">
    <location>
        <begin position="10"/>
        <end position="117"/>
    </location>
</feature>
<evidence type="ECO:0000259" key="7">
    <source>
        <dbReference type="Pfam" id="PF07195"/>
    </source>
</evidence>
<keyword evidence="8" id="KW-0282">Flagellum</keyword>
<evidence type="ECO:0000259" key="6">
    <source>
        <dbReference type="Pfam" id="PF02465"/>
    </source>
</evidence>
<dbReference type="RefSeq" id="WP_218281890.1">
    <property type="nucleotide sequence ID" value="NZ_CP078093.1"/>
</dbReference>
<dbReference type="Pfam" id="PF07196">
    <property type="entry name" value="Flagellin_IN"/>
    <property type="match status" value="1"/>
</dbReference>
<dbReference type="PANTHER" id="PTHR30288">
    <property type="entry name" value="FLAGELLAR CAP/ASSEMBLY PROTEIN FLID"/>
    <property type="match status" value="1"/>
</dbReference>
<keyword evidence="8" id="KW-0969">Cilium</keyword>
<dbReference type="PANTHER" id="PTHR30288:SF0">
    <property type="entry name" value="FLAGELLAR HOOK-ASSOCIATED PROTEIN 2"/>
    <property type="match status" value="1"/>
</dbReference>
<gene>
    <name evidence="8" type="primary">fliD</name>
    <name evidence="8" type="ORF">KVH43_07235</name>
</gene>
<evidence type="ECO:0000313" key="8">
    <source>
        <dbReference type="EMBL" id="QXM05190.1"/>
    </source>
</evidence>
<feature type="domain" description="Flagellar hook-associated protein 2 C-terminal" evidence="7">
    <location>
        <begin position="351"/>
        <end position="650"/>
    </location>
</feature>
<proteinExistence type="inferred from homology"/>
<evidence type="ECO:0000256" key="3">
    <source>
        <dbReference type="ARBA" id="ARBA00023054"/>
    </source>
</evidence>
<keyword evidence="4 5" id="KW-0975">Bacterial flagellum</keyword>
<sequence length="662" mass="73108">MDRLRITGMSGIDTESMVTQLMQAERMKVDKQYQAKELNKWRQEQYNDVNKELANFILDVTKEFGVNRKSYGSMIQDISSLSWVKKASSSNEDIFTAKATAKGITGTHSVKVKQLADGVNVASVSEVKAGTDKATKDTKLSDLGVAVGNISFKINGTEITLDNTGDDKTIDDLVTAINSATTASGDLLGLQASFDDQSGRFFLSTKETGENAQIKITDDVENLFTGANNKFNMAVYTTMEKVSESTAAVGTATNASALSSLSIADGSIRLKLGDKEATISFNATDTIEQLVEKINNSGLGITASFDDTTHKLNLNAKNQVITVLEDTQELFTGTNKFNMSTSDDYLGGKVGQSAIIDFDGAENIEYDSNQFTINGIEMDLKSVSADPENDTFKVSVDTDVDAVYDKIKFFVDKYNELIDKLNKKISEKRYRDFNPLTKEQKEAMNENDIKLWEEKAKSGLLKDDEIINRTLQSMRSGLYQKVEGLTGQFSQLTQIGITTGEWKDKGKLVISDDPQKGLKAAIKKDVDGVLELLFKPSSIIKSDATLTKDEKDTKRKESGIINRLFDDLVTGMKDIVNKSGTGDNASLYRDVKSNILIDFVTKMGSISNLDKDIFSIEKKIKDEERRLKSVEESYWRKFTAMEKALSQMQSQSSWLAGQLGGM</sequence>
<evidence type="ECO:0000256" key="2">
    <source>
        <dbReference type="ARBA" id="ARBA00011255"/>
    </source>
</evidence>
<dbReference type="InterPro" id="IPR003481">
    <property type="entry name" value="FliD_N"/>
</dbReference>